<keyword evidence="6" id="KW-0121">Carboxypeptidase</keyword>
<comment type="caution">
    <text evidence="6">The sequence shown here is derived from an EMBL/GenBank/DDBJ whole genome shotgun (WGS) entry which is preliminary data.</text>
</comment>
<dbReference type="PIRSF" id="PIRSF028757">
    <property type="entry name" value="LD-carboxypeptidase"/>
    <property type="match status" value="1"/>
</dbReference>
<evidence type="ECO:0000313" key="7">
    <source>
        <dbReference type="Proteomes" id="UP000241222"/>
    </source>
</evidence>
<feature type="domain" description="LD-carboxypeptidase N-terminal" evidence="4">
    <location>
        <begin position="14"/>
        <end position="133"/>
    </location>
</feature>
<protein>
    <submittedName>
        <fullName evidence="6">LD-carboxypeptidase</fullName>
    </submittedName>
</protein>
<dbReference type="Proteomes" id="UP000241222">
    <property type="component" value="Unassembled WGS sequence"/>
</dbReference>
<feature type="active site" description="Charge relay system" evidence="3">
    <location>
        <position position="312"/>
    </location>
</feature>
<dbReference type="AlphaFoldDB" id="A0A2T3J542"/>
<evidence type="ECO:0000259" key="5">
    <source>
        <dbReference type="Pfam" id="PF17676"/>
    </source>
</evidence>
<name>A0A2T3J542_9GAMM</name>
<gene>
    <name evidence="6" type="ORF">C9I99_05305</name>
</gene>
<dbReference type="Gene3D" id="3.50.30.60">
    <property type="entry name" value="LD-carboxypeptidase A C-terminal domain-like"/>
    <property type="match status" value="1"/>
</dbReference>
<dbReference type="InterPro" id="IPR027461">
    <property type="entry name" value="Carboxypeptidase_A_C_sf"/>
</dbReference>
<dbReference type="InterPro" id="IPR040449">
    <property type="entry name" value="Peptidase_S66_N"/>
</dbReference>
<dbReference type="Pfam" id="PF17676">
    <property type="entry name" value="Peptidase_S66C"/>
    <property type="match status" value="1"/>
</dbReference>
<dbReference type="CDD" id="cd07062">
    <property type="entry name" value="Peptidase_S66_mccF_like"/>
    <property type="match status" value="1"/>
</dbReference>
<dbReference type="InterPro" id="IPR003507">
    <property type="entry name" value="S66_fam"/>
</dbReference>
<feature type="active site" description="Charge relay system" evidence="3">
    <location>
        <position position="244"/>
    </location>
</feature>
<proteinExistence type="inferred from homology"/>
<dbReference type="PANTHER" id="PTHR30237:SF5">
    <property type="entry name" value="CARBOXYPEPTIDASE VC_A0337-RELATED"/>
    <property type="match status" value="1"/>
</dbReference>
<dbReference type="InterPro" id="IPR040921">
    <property type="entry name" value="Peptidase_S66C"/>
</dbReference>
<dbReference type="SUPFAM" id="SSF52317">
    <property type="entry name" value="Class I glutamine amidotransferase-like"/>
    <property type="match status" value="1"/>
</dbReference>
<dbReference type="RefSeq" id="WP_107347763.1">
    <property type="nucleotide sequence ID" value="NZ_PYMH01000001.1"/>
</dbReference>
<sequence>MAILAPALKQGDTIGFFSPSSPATCFAPKRFERAKAYLQQKGFNLKAGKLTGQSDYYRSGSIQQRADELNVLIRDPQVRCIISTIGGNNSNALLPYIDYAALKKDPKIIIGYSDVTALLLGIYAQTGLVTFYGPALVASFGEYPPLVDETFASFETLLCETAYESRRQKQNPPYRYQMPEQWTDVKIDWENQCEAKLTQANDWQFIGNGVIKGRVIGGNLNTMAGIWGSPYMPEIQQGDILLLEDCLKGIETVERSFSHLKLCGVFDKVSAIILGKHELFDDKRTGRQPLDVLMEVLNGQPVPILNGFDSCHTHPMLVTPLGVEGTIDFDQQTICITSPWLK</sequence>
<dbReference type="EMBL" id="PYMH01000001">
    <property type="protein sequence ID" value="PSU36409.1"/>
    <property type="molecule type" value="Genomic_DNA"/>
</dbReference>
<organism evidence="6 7">
    <name type="scientific">Photobacterium lutimaris</name>
    <dbReference type="NCBI Taxonomy" id="388278"/>
    <lineage>
        <taxon>Bacteria</taxon>
        <taxon>Pseudomonadati</taxon>
        <taxon>Pseudomonadota</taxon>
        <taxon>Gammaproteobacteria</taxon>
        <taxon>Vibrionales</taxon>
        <taxon>Vibrionaceae</taxon>
        <taxon>Photobacterium</taxon>
    </lineage>
</organism>
<keyword evidence="6" id="KW-0645">Protease</keyword>
<dbReference type="InterPro" id="IPR027478">
    <property type="entry name" value="LdcA_N"/>
</dbReference>
<keyword evidence="7" id="KW-1185">Reference proteome</keyword>
<feature type="domain" description="LD-carboxypeptidase C-terminal" evidence="5">
    <location>
        <begin position="212"/>
        <end position="326"/>
    </location>
</feature>
<dbReference type="GO" id="GO:0004180">
    <property type="term" value="F:carboxypeptidase activity"/>
    <property type="evidence" value="ECO:0007669"/>
    <property type="project" value="UniProtKB-KW"/>
</dbReference>
<evidence type="ECO:0000256" key="1">
    <source>
        <dbReference type="ARBA" id="ARBA00010233"/>
    </source>
</evidence>
<dbReference type="SUPFAM" id="SSF141986">
    <property type="entry name" value="LD-carboxypeptidase A C-terminal domain-like"/>
    <property type="match status" value="1"/>
</dbReference>
<dbReference type="PANTHER" id="PTHR30237">
    <property type="entry name" value="MURAMOYLTETRAPEPTIDE CARBOXYPEPTIDASE"/>
    <property type="match status" value="1"/>
</dbReference>
<feature type="active site" description="Nucleophile" evidence="3">
    <location>
        <position position="113"/>
    </location>
</feature>
<dbReference type="InterPro" id="IPR029062">
    <property type="entry name" value="Class_I_gatase-like"/>
</dbReference>
<evidence type="ECO:0000256" key="3">
    <source>
        <dbReference type="PIRSR" id="PIRSR028757-1"/>
    </source>
</evidence>
<dbReference type="Pfam" id="PF02016">
    <property type="entry name" value="Peptidase_S66"/>
    <property type="match status" value="1"/>
</dbReference>
<evidence type="ECO:0000313" key="6">
    <source>
        <dbReference type="EMBL" id="PSU36409.1"/>
    </source>
</evidence>
<reference evidence="6 7" key="1">
    <citation type="submission" date="2018-03" db="EMBL/GenBank/DDBJ databases">
        <title>Whole genome sequencing of Histamine producing bacteria.</title>
        <authorList>
            <person name="Butler K."/>
        </authorList>
    </citation>
    <scope>NUCLEOTIDE SEQUENCE [LARGE SCALE GENOMIC DNA]</scope>
    <source>
        <strain evidence="6 7">JCM 13586</strain>
    </source>
</reference>
<dbReference type="Gene3D" id="3.40.50.10740">
    <property type="entry name" value="Class I glutamine amidotransferase-like"/>
    <property type="match status" value="1"/>
</dbReference>
<accession>A0A2T3J542</accession>
<dbReference type="OrthoDB" id="9807329at2"/>
<comment type="similarity">
    <text evidence="1">Belongs to the peptidase S66 family.</text>
</comment>
<keyword evidence="2" id="KW-0378">Hydrolase</keyword>
<evidence type="ECO:0000256" key="2">
    <source>
        <dbReference type="ARBA" id="ARBA00022801"/>
    </source>
</evidence>
<evidence type="ECO:0000259" key="4">
    <source>
        <dbReference type="Pfam" id="PF02016"/>
    </source>
</evidence>